<feature type="region of interest" description="Disordered" evidence="5">
    <location>
        <begin position="738"/>
        <end position="800"/>
    </location>
</feature>
<dbReference type="GO" id="GO:0004672">
    <property type="term" value="F:protein kinase activity"/>
    <property type="evidence" value="ECO:0007669"/>
    <property type="project" value="InterPro"/>
</dbReference>
<feature type="region of interest" description="Disordered" evidence="5">
    <location>
        <begin position="339"/>
        <end position="363"/>
    </location>
</feature>
<feature type="compositionally biased region" description="Basic and acidic residues" evidence="5">
    <location>
        <begin position="944"/>
        <end position="958"/>
    </location>
</feature>
<dbReference type="GeneID" id="19160727"/>
<dbReference type="Gene3D" id="1.10.510.10">
    <property type="entry name" value="Transferase(Phosphotransferase) domain 1"/>
    <property type="match status" value="1"/>
</dbReference>
<keyword evidence="3" id="KW-0995">Kinetochore</keyword>
<dbReference type="InterPro" id="IPR000719">
    <property type="entry name" value="Prot_kinase_dom"/>
</dbReference>
<dbReference type="STRING" id="1182541.W9Y790"/>
<feature type="region of interest" description="Disordered" evidence="5">
    <location>
        <begin position="244"/>
        <end position="313"/>
    </location>
</feature>
<dbReference type="GO" id="GO:0005634">
    <property type="term" value="C:nucleus"/>
    <property type="evidence" value="ECO:0007669"/>
    <property type="project" value="TreeGrafter"/>
</dbReference>
<proteinExistence type="predicted"/>
<protein>
    <submittedName>
        <fullName evidence="8">BUB protein kinase</fullName>
    </submittedName>
</protein>
<feature type="compositionally biased region" description="Acidic residues" evidence="5">
    <location>
        <begin position="569"/>
        <end position="583"/>
    </location>
</feature>
<evidence type="ECO:0000256" key="5">
    <source>
        <dbReference type="SAM" id="MobiDB-lite"/>
    </source>
</evidence>
<feature type="region of interest" description="Disordered" evidence="5">
    <location>
        <begin position="517"/>
        <end position="544"/>
    </location>
</feature>
<feature type="compositionally biased region" description="Low complexity" evidence="5">
    <location>
        <begin position="253"/>
        <end position="270"/>
    </location>
</feature>
<feature type="compositionally biased region" description="Low complexity" evidence="5">
    <location>
        <begin position="424"/>
        <end position="435"/>
    </location>
</feature>
<dbReference type="PROSITE" id="PS50011">
    <property type="entry name" value="PROTEIN_KINASE_DOM"/>
    <property type="match status" value="1"/>
</dbReference>
<dbReference type="GO" id="GO:0051754">
    <property type="term" value="P:meiotic sister chromatid cohesion, centromeric"/>
    <property type="evidence" value="ECO:0007669"/>
    <property type="project" value="TreeGrafter"/>
</dbReference>
<feature type="region of interest" description="Disordered" evidence="5">
    <location>
        <begin position="914"/>
        <end position="978"/>
    </location>
</feature>
<evidence type="ECO:0000256" key="4">
    <source>
        <dbReference type="ARBA" id="ARBA00023328"/>
    </source>
</evidence>
<dbReference type="InterPro" id="IPR015661">
    <property type="entry name" value="Bub1/Mad3"/>
</dbReference>
<feature type="compositionally biased region" description="Polar residues" evidence="5">
    <location>
        <begin position="453"/>
        <end position="481"/>
    </location>
</feature>
<keyword evidence="4" id="KW-0137">Centromere</keyword>
<feature type="region of interest" description="Disordered" evidence="5">
    <location>
        <begin position="1038"/>
        <end position="1059"/>
    </location>
</feature>
<evidence type="ECO:0000259" key="6">
    <source>
        <dbReference type="PROSITE" id="PS50011"/>
    </source>
</evidence>
<dbReference type="InterPro" id="IPR011009">
    <property type="entry name" value="Kinase-like_dom_sf"/>
</dbReference>
<reference evidence="8 9" key="1">
    <citation type="submission" date="2013-03" db="EMBL/GenBank/DDBJ databases">
        <title>The Genome Sequence of Capronia coronata CBS 617.96.</title>
        <authorList>
            <consortium name="The Broad Institute Genomics Platform"/>
            <person name="Cuomo C."/>
            <person name="de Hoog S."/>
            <person name="Gorbushina A."/>
            <person name="Walker B."/>
            <person name="Young S.K."/>
            <person name="Zeng Q."/>
            <person name="Gargeya S."/>
            <person name="Fitzgerald M."/>
            <person name="Haas B."/>
            <person name="Abouelleil A."/>
            <person name="Allen A.W."/>
            <person name="Alvarado L."/>
            <person name="Arachchi H.M."/>
            <person name="Berlin A.M."/>
            <person name="Chapman S.B."/>
            <person name="Gainer-Dewar J."/>
            <person name="Goldberg J."/>
            <person name="Griggs A."/>
            <person name="Gujja S."/>
            <person name="Hansen M."/>
            <person name="Howarth C."/>
            <person name="Imamovic A."/>
            <person name="Ireland A."/>
            <person name="Larimer J."/>
            <person name="McCowan C."/>
            <person name="Murphy C."/>
            <person name="Pearson M."/>
            <person name="Poon T.W."/>
            <person name="Priest M."/>
            <person name="Roberts A."/>
            <person name="Saif S."/>
            <person name="Shea T."/>
            <person name="Sisk P."/>
            <person name="Sykes S."/>
            <person name="Wortman J."/>
            <person name="Nusbaum C."/>
            <person name="Birren B."/>
        </authorList>
    </citation>
    <scope>NUCLEOTIDE SEQUENCE [LARGE SCALE GENOMIC DNA]</scope>
    <source>
        <strain evidence="8 9">CBS 617.96</strain>
    </source>
</reference>
<feature type="domain" description="BUB1 N-terminal" evidence="7">
    <location>
        <begin position="71"/>
        <end position="230"/>
    </location>
</feature>
<dbReference type="HOGENOM" id="CLU_002115_1_0_1"/>
<dbReference type="GO" id="GO:0005524">
    <property type="term" value="F:ATP binding"/>
    <property type="evidence" value="ECO:0007669"/>
    <property type="project" value="InterPro"/>
</dbReference>
<dbReference type="PROSITE" id="PS51489">
    <property type="entry name" value="BUB1_N"/>
    <property type="match status" value="1"/>
</dbReference>
<organism evidence="8 9">
    <name type="scientific">Capronia coronata CBS 617.96</name>
    <dbReference type="NCBI Taxonomy" id="1182541"/>
    <lineage>
        <taxon>Eukaryota</taxon>
        <taxon>Fungi</taxon>
        <taxon>Dikarya</taxon>
        <taxon>Ascomycota</taxon>
        <taxon>Pezizomycotina</taxon>
        <taxon>Eurotiomycetes</taxon>
        <taxon>Chaetothyriomycetidae</taxon>
        <taxon>Chaetothyriales</taxon>
        <taxon>Herpotrichiellaceae</taxon>
        <taxon>Capronia</taxon>
    </lineage>
</organism>
<sequence>MAVPTATDNDLINFEIIETHKENIQSLPGGRSAKQLASILSPLPTSKAVGANTLPTLEETKTLNDAIRQEYEIELQSIADSDDPLDIYDRYVKWTLNAYPSAQATPQSQLLPLLERATKAFLMSPHYKNDPRYLKLWLHYIRFFSDSPRETFAFLSRHGIGEGLGLFYEEFAAWLESAGRWLQADEVYKMGIDKEARPTERLVRKYGQFQRRFEARPQTDNEPSSPALPTVRPALAAKIDPFASAHHGDDSQAARQQSSARSTSGTSARTGKPKMAIFSDADSAAPAPTNAAASTTKGWDSIGSMRERKKENTIEARPWAGEKLKAGGKVGTVPKMEIFKDPSRELGQQSQASKERSEAVNPRTGRAERVYVNIEAIYPPHSDEEFSFEELRAMSRGWAQKSWRADKPSPQSSFDPLKSTSGNSVVSVSASPKPISKSKSKPARSEEPEDVENLSQSFRQKIDLNSDTPSLSIHDVSTQSMVGMPEPSIARQSQNPTKKEKKLKIREVKQETVTVKTRLESPTGRKLKRKNSGTAEPTMTFHSKAATNEIYDMFNQPLRRTEIAKDDTQSGDDAEFTEGDVDDGYSTTGDGESTGTGRVSEPGSEFGEDTASSLQHDITSTQSQNESQADTVSSWSDFTSSKHVPHLASVSKHSTKNKGTVSGSSSKGQGKSKLKNKHRRVLSEDLTESMDSSSQNPTQTSGLGGLDTQAIAAIVGGSFDDMDTKAIAMLAGDLCDEDNEEDTNLSQIQGEQDQGAGAGAGANIGAPAEAGMAQRTKEDKENDDNTSQKDDNNNHNNVTTPVEDMFTEITHKPHFIPLPPEDYEPTPIRPYRDPALVAHNKLPFMTPIVERTESSLAPSTVFNDPDYFNSKTPSRSAKDEFESPFRVTADDLLLSSPQEPITPAPCTKRTFTQTGATEEEDTEVSRPKKAFNQTKEQTSAASSKAEKSRTPSKVDDSVFKTPAIPDRSPEKRILQPSRVHKGSIVADLQCNPCDEAVRQQILAAVHPPLSSYTGFHDHSDQVYNRYQALKSYGDKLIKSKAKASPRKSQSDKTSNKAVPPILKFPGSTRVYAVKRQLGEGAFAPVYLVDSYNPSESAIADEDVYGDVDGESDDKENISPKLATTKSSRQELEALKTEAPPGTLVWEFHILRLVRQRLGPASRSMESIILAHECHLYRDEAYIVLSYSPQGTLLDLVNLARNENVKAGKPAEGLDEALAMWFAVELLRTLEDLHRVGILHGDLKGDNCLVRFDSSVELSGPFDPAGSHGWNGKGLTLIDFGRGIDVRMFRGHAQFIADWPSCAQDCAEIRECRPWKWQIDYHGAAGVIHSLLFGKYIETVPANNTAAAGLSGGGGGGGLGPGQRKEWRLKENFKRYWEKELWTEVFAVLLNPASVVDREEMPIQRNLKRVRVKMEEWLMEEGERGGRDLRASLRKMERLVTAK</sequence>
<feature type="compositionally biased region" description="Polar residues" evidence="5">
    <location>
        <begin position="532"/>
        <end position="541"/>
    </location>
</feature>
<dbReference type="eggNOG" id="KOG1166">
    <property type="taxonomic scope" value="Eukaryota"/>
</dbReference>
<dbReference type="SUPFAM" id="SSF56112">
    <property type="entry name" value="Protein kinase-like (PK-like)"/>
    <property type="match status" value="1"/>
</dbReference>
<dbReference type="RefSeq" id="XP_007724928.1">
    <property type="nucleotide sequence ID" value="XM_007726738.1"/>
</dbReference>
<comment type="caution">
    <text evidence="8">The sequence shown here is derived from an EMBL/GenBank/DDBJ whole genome shotgun (WGS) entry which is preliminary data.</text>
</comment>
<keyword evidence="9" id="KW-1185">Reference proteome</keyword>
<feature type="compositionally biased region" description="Polar residues" evidence="5">
    <location>
        <begin position="931"/>
        <end position="942"/>
    </location>
</feature>
<dbReference type="PANTHER" id="PTHR14030:SF4">
    <property type="entry name" value="BUB1 KINASE, ISOFORM A-RELATED"/>
    <property type="match status" value="1"/>
</dbReference>
<dbReference type="SMART" id="SM00777">
    <property type="entry name" value="Mad3_BUB1_I"/>
    <property type="match status" value="1"/>
</dbReference>
<dbReference type="InterPro" id="IPR008271">
    <property type="entry name" value="Ser/Thr_kinase_AS"/>
</dbReference>
<keyword evidence="8" id="KW-0808">Transferase</keyword>
<feature type="compositionally biased region" description="Low complexity" evidence="5">
    <location>
        <begin position="584"/>
        <end position="597"/>
    </location>
</feature>
<comment type="subcellular location">
    <subcellularLocation>
        <location evidence="1">Chromosome</location>
        <location evidence="1">Centromere</location>
        <location evidence="1">Kinetochore</location>
    </subcellularLocation>
</comment>
<dbReference type="EMBL" id="AMWN01000005">
    <property type="protein sequence ID" value="EXJ85490.1"/>
    <property type="molecule type" value="Genomic_DNA"/>
</dbReference>
<feature type="compositionally biased region" description="Basic residues" evidence="5">
    <location>
        <begin position="670"/>
        <end position="680"/>
    </location>
</feature>
<dbReference type="GO" id="GO:0000776">
    <property type="term" value="C:kinetochore"/>
    <property type="evidence" value="ECO:0007669"/>
    <property type="project" value="UniProtKB-KW"/>
</dbReference>
<evidence type="ECO:0000256" key="2">
    <source>
        <dbReference type="ARBA" id="ARBA00022454"/>
    </source>
</evidence>
<evidence type="ECO:0000256" key="3">
    <source>
        <dbReference type="ARBA" id="ARBA00022838"/>
    </source>
</evidence>
<accession>W9Y790</accession>
<dbReference type="GO" id="GO:0032991">
    <property type="term" value="C:protein-containing complex"/>
    <property type="evidence" value="ECO:0007669"/>
    <property type="project" value="UniProtKB-ARBA"/>
</dbReference>
<feature type="region of interest" description="Disordered" evidence="5">
    <location>
        <begin position="561"/>
        <end position="705"/>
    </location>
</feature>
<dbReference type="SMART" id="SM00220">
    <property type="entry name" value="S_TKc"/>
    <property type="match status" value="1"/>
</dbReference>
<dbReference type="PROSITE" id="PS00108">
    <property type="entry name" value="PROTEIN_KINASE_ST"/>
    <property type="match status" value="1"/>
</dbReference>
<dbReference type="GO" id="GO:0007094">
    <property type="term" value="P:mitotic spindle assembly checkpoint signaling"/>
    <property type="evidence" value="ECO:0007669"/>
    <property type="project" value="InterPro"/>
</dbReference>
<dbReference type="Pfam" id="PF08171">
    <property type="entry name" value="Mad3_BUB1_II"/>
    <property type="match status" value="1"/>
</dbReference>
<dbReference type="InterPro" id="IPR012572">
    <property type="entry name" value="Mad3/Bub1_II"/>
</dbReference>
<evidence type="ECO:0000259" key="7">
    <source>
        <dbReference type="PROSITE" id="PS51489"/>
    </source>
</evidence>
<dbReference type="Gene3D" id="6.10.20.170">
    <property type="match status" value="1"/>
</dbReference>
<evidence type="ECO:0000256" key="1">
    <source>
        <dbReference type="ARBA" id="ARBA00004629"/>
    </source>
</evidence>
<dbReference type="Gene3D" id="1.25.40.430">
    <property type="match status" value="1"/>
</dbReference>
<gene>
    <name evidence="8" type="ORF">A1O1_05854</name>
</gene>
<feature type="compositionally biased region" description="Polar residues" evidence="5">
    <location>
        <begin position="409"/>
        <end position="423"/>
    </location>
</feature>
<dbReference type="FunFam" id="1.25.40.430:FF:000003">
    <property type="entry name" value="Checkpoint serine/threonine-protein kinase BUB1"/>
    <property type="match status" value="1"/>
</dbReference>
<feature type="compositionally biased region" description="Polar residues" evidence="5">
    <location>
        <begin position="689"/>
        <end position="701"/>
    </location>
</feature>
<dbReference type="Proteomes" id="UP000019484">
    <property type="component" value="Unassembled WGS sequence"/>
</dbReference>
<keyword evidence="8" id="KW-0418">Kinase</keyword>
<evidence type="ECO:0000313" key="8">
    <source>
        <dbReference type="EMBL" id="EXJ85490.1"/>
    </source>
</evidence>
<feature type="domain" description="Protein kinase" evidence="6">
    <location>
        <begin position="1071"/>
        <end position="1417"/>
    </location>
</feature>
<dbReference type="Pfam" id="PF08311">
    <property type="entry name" value="Mad3_BUB1_I"/>
    <property type="match status" value="1"/>
</dbReference>
<dbReference type="OrthoDB" id="248495at2759"/>
<feature type="compositionally biased region" description="Polar residues" evidence="5">
    <location>
        <begin position="610"/>
        <end position="642"/>
    </location>
</feature>
<feature type="compositionally biased region" description="Low complexity" evidence="5">
    <location>
        <begin position="657"/>
        <end position="669"/>
    </location>
</feature>
<keyword evidence="2" id="KW-0158">Chromosome</keyword>
<feature type="region of interest" description="Disordered" evidence="5">
    <location>
        <begin position="402"/>
        <end position="503"/>
    </location>
</feature>
<dbReference type="PANTHER" id="PTHR14030">
    <property type="entry name" value="MITOTIC CHECKPOINT SERINE/THREONINE-PROTEIN KINASE BUB1"/>
    <property type="match status" value="1"/>
</dbReference>
<feature type="compositionally biased region" description="Low complexity" evidence="5">
    <location>
        <begin position="279"/>
        <end position="296"/>
    </location>
</feature>
<name>W9Y790_9EURO</name>
<evidence type="ECO:0000313" key="9">
    <source>
        <dbReference type="Proteomes" id="UP000019484"/>
    </source>
</evidence>
<dbReference type="InterPro" id="IPR013212">
    <property type="entry name" value="Mad3/Bub1_I"/>
</dbReference>